<dbReference type="Gene3D" id="3.30.40.10">
    <property type="entry name" value="Zinc/RING finger domain, C3HC4 (zinc finger)"/>
    <property type="match status" value="1"/>
</dbReference>
<dbReference type="Proteomes" id="UP001295423">
    <property type="component" value="Unassembled WGS sequence"/>
</dbReference>
<proteinExistence type="predicted"/>
<accession>A0AAD2G0H6</accession>
<evidence type="ECO:0000256" key="6">
    <source>
        <dbReference type="SAM" id="MobiDB-lite"/>
    </source>
</evidence>
<dbReference type="PANTHER" id="PTHR45798:SF97">
    <property type="entry name" value="ALCOHOL-SENSITIVE RING FINGER PROTEIN 1"/>
    <property type="match status" value="1"/>
</dbReference>
<evidence type="ECO:0000313" key="9">
    <source>
        <dbReference type="EMBL" id="CAJ1959160.1"/>
    </source>
</evidence>
<dbReference type="InterPro" id="IPR001841">
    <property type="entry name" value="Znf_RING"/>
</dbReference>
<comment type="caution">
    <text evidence="9">The sequence shown here is derived from an EMBL/GenBank/DDBJ whole genome shotgun (WGS) entry which is preliminary data.</text>
</comment>
<dbReference type="PANTHER" id="PTHR45798">
    <property type="entry name" value="RING-H2 FINGER PROTEIN ATL61-RELATED-RELATED"/>
    <property type="match status" value="1"/>
</dbReference>
<evidence type="ECO:0000256" key="1">
    <source>
        <dbReference type="ARBA" id="ARBA00022723"/>
    </source>
</evidence>
<evidence type="ECO:0000256" key="7">
    <source>
        <dbReference type="SAM" id="Phobius"/>
    </source>
</evidence>
<dbReference type="PROSITE" id="PS50089">
    <property type="entry name" value="ZF_RING_2"/>
    <property type="match status" value="1"/>
</dbReference>
<reference evidence="9" key="1">
    <citation type="submission" date="2023-08" db="EMBL/GenBank/DDBJ databases">
        <authorList>
            <person name="Audoor S."/>
            <person name="Bilcke G."/>
        </authorList>
    </citation>
    <scope>NUCLEOTIDE SEQUENCE</scope>
</reference>
<keyword evidence="5" id="KW-0175">Coiled coil</keyword>
<keyword evidence="10" id="KW-1185">Reference proteome</keyword>
<dbReference type="SUPFAM" id="SSF57850">
    <property type="entry name" value="RING/U-box"/>
    <property type="match status" value="1"/>
</dbReference>
<feature type="coiled-coil region" evidence="5">
    <location>
        <begin position="36"/>
        <end position="75"/>
    </location>
</feature>
<organism evidence="9 10">
    <name type="scientific">Cylindrotheca closterium</name>
    <dbReference type="NCBI Taxonomy" id="2856"/>
    <lineage>
        <taxon>Eukaryota</taxon>
        <taxon>Sar</taxon>
        <taxon>Stramenopiles</taxon>
        <taxon>Ochrophyta</taxon>
        <taxon>Bacillariophyta</taxon>
        <taxon>Bacillariophyceae</taxon>
        <taxon>Bacillariophycidae</taxon>
        <taxon>Bacillariales</taxon>
        <taxon>Bacillariaceae</taxon>
        <taxon>Cylindrotheca</taxon>
    </lineage>
</organism>
<keyword evidence="1" id="KW-0479">Metal-binding</keyword>
<keyword evidence="2 4" id="KW-0863">Zinc-finger</keyword>
<evidence type="ECO:0000259" key="8">
    <source>
        <dbReference type="PROSITE" id="PS50089"/>
    </source>
</evidence>
<name>A0AAD2G0H6_9STRA</name>
<evidence type="ECO:0000313" key="10">
    <source>
        <dbReference type="Proteomes" id="UP001295423"/>
    </source>
</evidence>
<keyword evidence="7" id="KW-0812">Transmembrane</keyword>
<dbReference type="GO" id="GO:0008270">
    <property type="term" value="F:zinc ion binding"/>
    <property type="evidence" value="ECO:0007669"/>
    <property type="project" value="UniProtKB-KW"/>
</dbReference>
<keyword evidence="7" id="KW-0472">Membrane</keyword>
<evidence type="ECO:0000256" key="4">
    <source>
        <dbReference type="PROSITE-ProRule" id="PRU00175"/>
    </source>
</evidence>
<dbReference type="InterPro" id="IPR052788">
    <property type="entry name" value="RING-type_E3_ligase_ATL"/>
</dbReference>
<evidence type="ECO:0000256" key="2">
    <source>
        <dbReference type="ARBA" id="ARBA00022771"/>
    </source>
</evidence>
<dbReference type="EMBL" id="CAKOGP040001981">
    <property type="protein sequence ID" value="CAJ1959160.1"/>
    <property type="molecule type" value="Genomic_DNA"/>
</dbReference>
<evidence type="ECO:0000256" key="3">
    <source>
        <dbReference type="ARBA" id="ARBA00022833"/>
    </source>
</evidence>
<dbReference type="SMART" id="SM00184">
    <property type="entry name" value="RING"/>
    <property type="match status" value="1"/>
</dbReference>
<keyword evidence="7" id="KW-1133">Transmembrane helix</keyword>
<keyword evidence="3" id="KW-0862">Zinc</keyword>
<feature type="transmembrane region" description="Helical" evidence="7">
    <location>
        <begin position="7"/>
        <end position="26"/>
    </location>
</feature>
<dbReference type="Pfam" id="PF13639">
    <property type="entry name" value="zf-RING_2"/>
    <property type="match status" value="1"/>
</dbReference>
<protein>
    <recommendedName>
        <fullName evidence="8">RING-type domain-containing protein</fullName>
    </recommendedName>
</protein>
<sequence>MAADLRLLIPGAIFFCYVTYLSISLFRSNCKRRVTLREQQRVRERVLQRLEQERREEAQRDREELQEKLEIDKTLRMEQIMNALEFEVLADSQEKQTSSYSESNYGAADDADAAAGGTKSQRHQEDEVNADGNTLSAQIRSSERKGNNPECVICLQSYNAGQVLCSASTSKCHHIFHEECAIEWLQESNECPLCRVDLLATGQLSV</sequence>
<feature type="region of interest" description="Disordered" evidence="6">
    <location>
        <begin position="99"/>
        <end position="133"/>
    </location>
</feature>
<feature type="domain" description="RING-type" evidence="8">
    <location>
        <begin position="151"/>
        <end position="195"/>
    </location>
</feature>
<dbReference type="InterPro" id="IPR013083">
    <property type="entry name" value="Znf_RING/FYVE/PHD"/>
</dbReference>
<gene>
    <name evidence="9" type="ORF">CYCCA115_LOCUS17583</name>
</gene>
<evidence type="ECO:0000256" key="5">
    <source>
        <dbReference type="SAM" id="Coils"/>
    </source>
</evidence>
<dbReference type="AlphaFoldDB" id="A0AAD2G0H6"/>